<dbReference type="Proteomes" id="UP001295444">
    <property type="component" value="Chromosome 11"/>
</dbReference>
<dbReference type="EMBL" id="OW240922">
    <property type="protein sequence ID" value="CAH2322080.1"/>
    <property type="molecule type" value="Genomic_DNA"/>
</dbReference>
<dbReference type="Gene3D" id="3.30.250.20">
    <property type="entry name" value="L1 transposable element, C-terminal domain"/>
    <property type="match status" value="1"/>
</dbReference>
<dbReference type="InterPro" id="IPR004244">
    <property type="entry name" value="Transposase_22"/>
</dbReference>
<evidence type="ECO:0000313" key="2">
    <source>
        <dbReference type="EMBL" id="CAH2322080.1"/>
    </source>
</evidence>
<dbReference type="Gene3D" id="3.30.70.1820">
    <property type="entry name" value="L1 transposable element, RRM domain"/>
    <property type="match status" value="1"/>
</dbReference>
<name>A0AAD1WU44_PELCU</name>
<evidence type="ECO:0000256" key="1">
    <source>
        <dbReference type="SAM" id="MobiDB-lite"/>
    </source>
</evidence>
<keyword evidence="3" id="KW-1185">Reference proteome</keyword>
<proteinExistence type="predicted"/>
<reference evidence="2" key="1">
    <citation type="submission" date="2022-03" db="EMBL/GenBank/DDBJ databases">
        <authorList>
            <person name="Alioto T."/>
            <person name="Alioto T."/>
            <person name="Gomez Garrido J."/>
        </authorList>
    </citation>
    <scope>NUCLEOTIDE SEQUENCE</scope>
</reference>
<feature type="region of interest" description="Disordered" evidence="1">
    <location>
        <begin position="1"/>
        <end position="55"/>
    </location>
</feature>
<accession>A0AAD1WU44</accession>
<dbReference type="InterPro" id="IPR042566">
    <property type="entry name" value="L1_C"/>
</dbReference>
<dbReference type="PANTHER" id="PTHR11505">
    <property type="entry name" value="L1 TRANSPOSABLE ELEMENT-RELATED"/>
    <property type="match status" value="1"/>
</dbReference>
<evidence type="ECO:0000313" key="3">
    <source>
        <dbReference type="Proteomes" id="UP001295444"/>
    </source>
</evidence>
<sequence length="242" mass="27668">MSQRQKTKAGKSDRASFFLTKTAASKQSEEQDGGDQNRREHPPSPQTPPAQAENEQPLTMRAIREMMAEFSDNIQLNIKKQLQTLTAELHKDIQDIETHPDQLIIDRAHRLRRPKHLPTTAARDVIARIHFFHAKERIMKASRKADMPEAYSSIKIFADLSADTLHFRKTMGPVTSALRDHNVNYRWGYPAKLLISYQDAIHPVNTVAQGIQQLKEWGLPIQNLHPTKAAKVPRMSPEWTTQ</sequence>
<gene>
    <name evidence="2" type="ORF">PECUL_23A005184</name>
</gene>
<protein>
    <submittedName>
        <fullName evidence="2">Uncharacterized protein</fullName>
    </submittedName>
</protein>
<dbReference type="AlphaFoldDB" id="A0AAD1WU44"/>
<organism evidence="2 3">
    <name type="scientific">Pelobates cultripes</name>
    <name type="common">Western spadefoot toad</name>
    <dbReference type="NCBI Taxonomy" id="61616"/>
    <lineage>
        <taxon>Eukaryota</taxon>
        <taxon>Metazoa</taxon>
        <taxon>Chordata</taxon>
        <taxon>Craniata</taxon>
        <taxon>Vertebrata</taxon>
        <taxon>Euteleostomi</taxon>
        <taxon>Amphibia</taxon>
        <taxon>Batrachia</taxon>
        <taxon>Anura</taxon>
        <taxon>Pelobatoidea</taxon>
        <taxon>Pelobatidae</taxon>
        <taxon>Pelobates</taxon>
    </lineage>
</organism>